<keyword evidence="9" id="KW-0807">Transducer</keyword>
<evidence type="ECO:0000256" key="8">
    <source>
        <dbReference type="ARBA" id="ARBA00023180"/>
    </source>
</evidence>
<organism evidence="13 14">
    <name type="scientific">Pogona vitticeps</name>
    <name type="common">central bearded dragon</name>
    <dbReference type="NCBI Taxonomy" id="103695"/>
    <lineage>
        <taxon>Eukaryota</taxon>
        <taxon>Metazoa</taxon>
        <taxon>Chordata</taxon>
        <taxon>Craniata</taxon>
        <taxon>Vertebrata</taxon>
        <taxon>Euteleostomi</taxon>
        <taxon>Lepidosauria</taxon>
        <taxon>Squamata</taxon>
        <taxon>Bifurcata</taxon>
        <taxon>Unidentata</taxon>
        <taxon>Episquamata</taxon>
        <taxon>Toxicofera</taxon>
        <taxon>Iguania</taxon>
        <taxon>Acrodonta</taxon>
        <taxon>Agamidae</taxon>
        <taxon>Amphibolurinae</taxon>
        <taxon>Pogona</taxon>
    </lineage>
</organism>
<dbReference type="InterPro" id="IPR004073">
    <property type="entry name" value="GPCR_3_vmron_rcpt_2"/>
</dbReference>
<dbReference type="RefSeq" id="XP_072846395.1">
    <property type="nucleotide sequence ID" value="XM_072990294.1"/>
</dbReference>
<feature type="chain" id="PRO_5046653311" evidence="11">
    <location>
        <begin position="24"/>
        <end position="444"/>
    </location>
</feature>
<evidence type="ECO:0000256" key="6">
    <source>
        <dbReference type="ARBA" id="ARBA00023040"/>
    </source>
</evidence>
<dbReference type="InterPro" id="IPR017978">
    <property type="entry name" value="GPCR_3_C"/>
</dbReference>
<keyword evidence="3 10" id="KW-0812">Transmembrane</keyword>
<feature type="transmembrane region" description="Helical" evidence="10">
    <location>
        <begin position="372"/>
        <end position="392"/>
    </location>
</feature>
<evidence type="ECO:0000256" key="5">
    <source>
        <dbReference type="ARBA" id="ARBA00022989"/>
    </source>
</evidence>
<evidence type="ECO:0000256" key="10">
    <source>
        <dbReference type="SAM" id="Phobius"/>
    </source>
</evidence>
<dbReference type="InterPro" id="IPR000337">
    <property type="entry name" value="GPCR_3"/>
</dbReference>
<dbReference type="InterPro" id="IPR017979">
    <property type="entry name" value="GPCR_3_CS"/>
</dbReference>
<keyword evidence="6" id="KW-0675">Receptor</keyword>
<dbReference type="InterPro" id="IPR000068">
    <property type="entry name" value="GPCR_3_Ca_sens_rcpt-rel"/>
</dbReference>
<feature type="transmembrane region" description="Helical" evidence="10">
    <location>
        <begin position="398"/>
        <end position="420"/>
    </location>
</feature>
<dbReference type="Pfam" id="PF00003">
    <property type="entry name" value="7tm_3"/>
    <property type="match status" value="1"/>
</dbReference>
<feature type="transmembrane region" description="Helical" evidence="10">
    <location>
        <begin position="337"/>
        <end position="360"/>
    </location>
</feature>
<dbReference type="InterPro" id="IPR011500">
    <property type="entry name" value="GPCR_3_9-Cys_dom"/>
</dbReference>
<accession>A0ABM5FLW2</accession>
<dbReference type="PANTHER" id="PTHR24061:SF599">
    <property type="entry name" value="G-PROTEIN COUPLED RECEPTORS FAMILY 3 PROFILE DOMAIN-CONTAINING PROTEIN"/>
    <property type="match status" value="1"/>
</dbReference>
<evidence type="ECO:0000256" key="7">
    <source>
        <dbReference type="ARBA" id="ARBA00023136"/>
    </source>
</evidence>
<sequence>MAAGSLLVADSPLFATLFLAVLGLQRHCEELGSVYCTCSTGRQDGDENMVMTTSFDVVNWVLLHNKSHGRVKVGSIEAKSPSQVKLTLNPELIAWPFRFNQTTPCSTCSERCPPGYVKEIPEGKPSCCYNCAWCPEGTFSSREDADRCIRCPEDQHPNKERDKCVFKFITFLSYQETLGITLISFILLLSLITGLMLGIFLKFLETPVVKANNRDLSFLLLVSLLLSFASSFLFIGRPTKATCLLQQTASCLIYTVAISCVLAKTITVVLAFLATKPGSTTKKWLGRALAKNIIFFCSGVQGVICSIWLGISPPFPDSDLHSQPGEIILQCNEGSVAMFYTALGYLGLLAAVCFVVAFLARKLPGAFNEAKLITFSMMVFCSVWVSFVPTYLSTRGKYMVAVQVFSILASGAGLVGCIFIPKCYILLLRPHLNTKEHLRLKTER</sequence>
<proteinExistence type="predicted"/>
<keyword evidence="6" id="KW-0297">G-protein coupled receptor</keyword>
<keyword evidence="8" id="KW-0325">Glycoprotein</keyword>
<gene>
    <name evidence="14" type="primary">LOC110070627</name>
</gene>
<reference evidence="13" key="1">
    <citation type="submission" date="2025-05" db="UniProtKB">
        <authorList>
            <consortium name="RefSeq"/>
        </authorList>
    </citation>
    <scope>NUCLEOTIDE SEQUENCE [LARGE SCALE GENOMIC DNA]</scope>
</reference>
<evidence type="ECO:0000256" key="1">
    <source>
        <dbReference type="ARBA" id="ARBA00004651"/>
    </source>
</evidence>
<evidence type="ECO:0000256" key="4">
    <source>
        <dbReference type="ARBA" id="ARBA00022729"/>
    </source>
</evidence>
<dbReference type="Pfam" id="PF07562">
    <property type="entry name" value="NCD3G"/>
    <property type="match status" value="1"/>
</dbReference>
<feature type="domain" description="G-protein coupled receptors family 3 profile" evidence="12">
    <location>
        <begin position="178"/>
        <end position="442"/>
    </location>
</feature>
<comment type="subcellular location">
    <subcellularLocation>
        <location evidence="1">Cell membrane</location>
        <topology evidence="1">Multi-pass membrane protein</topology>
    </subcellularLocation>
</comment>
<evidence type="ECO:0000259" key="12">
    <source>
        <dbReference type="PROSITE" id="PS50259"/>
    </source>
</evidence>
<feature type="signal peptide" evidence="11">
    <location>
        <begin position="1"/>
        <end position="23"/>
    </location>
</feature>
<dbReference type="GeneID" id="110070627"/>
<dbReference type="InterPro" id="IPR038550">
    <property type="entry name" value="GPCR_3_9-Cys_sf"/>
</dbReference>
<dbReference type="PROSITE" id="PS50259">
    <property type="entry name" value="G_PROTEIN_RECEP_F3_4"/>
    <property type="match status" value="1"/>
</dbReference>
<protein>
    <submittedName>
        <fullName evidence="14">Vomeronasal type-2 receptor 26-like</fullName>
    </submittedName>
</protein>
<evidence type="ECO:0000256" key="3">
    <source>
        <dbReference type="ARBA" id="ARBA00022692"/>
    </source>
</evidence>
<reference evidence="14" key="2">
    <citation type="submission" date="2025-08" db="UniProtKB">
        <authorList>
            <consortium name="RefSeq"/>
        </authorList>
    </citation>
    <scope>IDENTIFICATION</scope>
</reference>
<dbReference type="Proteomes" id="UP001652642">
    <property type="component" value="Chromosome 2"/>
</dbReference>
<evidence type="ECO:0000313" key="14">
    <source>
        <dbReference type="RefSeq" id="XP_072846395.1"/>
    </source>
</evidence>
<evidence type="ECO:0000313" key="13">
    <source>
        <dbReference type="Proteomes" id="UP001652642"/>
    </source>
</evidence>
<keyword evidence="7 10" id="KW-0472">Membrane</keyword>
<feature type="transmembrane region" description="Helical" evidence="10">
    <location>
        <begin position="247"/>
        <end position="273"/>
    </location>
</feature>
<keyword evidence="4 11" id="KW-0732">Signal</keyword>
<dbReference type="PRINTS" id="PR00248">
    <property type="entry name" value="GPCRMGR"/>
</dbReference>
<keyword evidence="13" id="KW-1185">Reference proteome</keyword>
<name>A0ABM5FLW2_9SAUR</name>
<feature type="transmembrane region" description="Helical" evidence="10">
    <location>
        <begin position="178"/>
        <end position="204"/>
    </location>
</feature>
<evidence type="ECO:0000256" key="2">
    <source>
        <dbReference type="ARBA" id="ARBA00022475"/>
    </source>
</evidence>
<dbReference type="PANTHER" id="PTHR24061">
    <property type="entry name" value="CALCIUM-SENSING RECEPTOR-RELATED"/>
    <property type="match status" value="1"/>
</dbReference>
<dbReference type="PROSITE" id="PS00981">
    <property type="entry name" value="G_PROTEIN_RECEP_F3_3"/>
    <property type="match status" value="1"/>
</dbReference>
<keyword evidence="5 10" id="KW-1133">Transmembrane helix</keyword>
<dbReference type="PROSITE" id="PS00980">
    <property type="entry name" value="G_PROTEIN_RECEP_F3_2"/>
    <property type="match status" value="1"/>
</dbReference>
<feature type="transmembrane region" description="Helical" evidence="10">
    <location>
        <begin position="216"/>
        <end position="235"/>
    </location>
</feature>
<keyword evidence="2" id="KW-1003">Cell membrane</keyword>
<evidence type="ECO:0000256" key="9">
    <source>
        <dbReference type="ARBA" id="ARBA00023224"/>
    </source>
</evidence>
<feature type="transmembrane region" description="Helical" evidence="10">
    <location>
        <begin position="293"/>
        <end position="311"/>
    </location>
</feature>
<evidence type="ECO:0000256" key="11">
    <source>
        <dbReference type="SAM" id="SignalP"/>
    </source>
</evidence>
<dbReference type="PRINTS" id="PR01535">
    <property type="entry name" value="VOMERONASL2R"/>
</dbReference>
<dbReference type="Gene3D" id="2.10.50.30">
    <property type="entry name" value="GPCR, family 3, nine cysteines domain"/>
    <property type="match status" value="1"/>
</dbReference>